<sequence length="61" mass="6940">MRKGEPWQQEFTCPRGAVLYAASLVEERALVTLFNEFGVVIQKRIIIPNPVTVPGENRTRI</sequence>
<dbReference type="EMBL" id="ABVL01000037">
    <property type="protein sequence ID" value="EDY16221.1"/>
    <property type="molecule type" value="Genomic_DNA"/>
</dbReference>
<comment type="caution">
    <text evidence="1">The sequence shown here is derived from an EMBL/GenBank/DDBJ whole genome shotgun (WGS) entry which is preliminary data.</text>
</comment>
<keyword evidence="2" id="KW-1185">Reference proteome</keyword>
<proteinExistence type="predicted"/>
<evidence type="ECO:0000313" key="1">
    <source>
        <dbReference type="EMBL" id="EDY16221.1"/>
    </source>
</evidence>
<reference evidence="1 2" key="1">
    <citation type="journal article" date="2011" name="J. Bacteriol.">
        <title>Genome sequence of Chthoniobacter flavus Ellin428, an aerobic heterotrophic soil bacterium.</title>
        <authorList>
            <person name="Kant R."/>
            <person name="van Passel M.W."/>
            <person name="Palva A."/>
            <person name="Lucas S."/>
            <person name="Lapidus A."/>
            <person name="Glavina Del Rio T."/>
            <person name="Dalin E."/>
            <person name="Tice H."/>
            <person name="Bruce D."/>
            <person name="Goodwin L."/>
            <person name="Pitluck S."/>
            <person name="Larimer F.W."/>
            <person name="Land M.L."/>
            <person name="Hauser L."/>
            <person name="Sangwan P."/>
            <person name="de Vos W.M."/>
            <person name="Janssen P.H."/>
            <person name="Smidt H."/>
        </authorList>
    </citation>
    <scope>NUCLEOTIDE SEQUENCE [LARGE SCALE GENOMIC DNA]</scope>
    <source>
        <strain evidence="1 2">Ellin428</strain>
    </source>
</reference>
<accession>B4DBD1</accession>
<name>B4DBD1_9BACT</name>
<dbReference type="InParanoid" id="B4DBD1"/>
<evidence type="ECO:0000313" key="2">
    <source>
        <dbReference type="Proteomes" id="UP000005824"/>
    </source>
</evidence>
<dbReference type="AlphaFoldDB" id="B4DBD1"/>
<gene>
    <name evidence="1" type="ORF">CfE428DRAFT_6222</name>
</gene>
<protein>
    <submittedName>
        <fullName evidence="1">Uncharacterized protein</fullName>
    </submittedName>
</protein>
<dbReference type="Proteomes" id="UP000005824">
    <property type="component" value="Unassembled WGS sequence"/>
</dbReference>
<organism evidence="1 2">
    <name type="scientific">Chthoniobacter flavus Ellin428</name>
    <dbReference type="NCBI Taxonomy" id="497964"/>
    <lineage>
        <taxon>Bacteria</taxon>
        <taxon>Pseudomonadati</taxon>
        <taxon>Verrucomicrobiota</taxon>
        <taxon>Spartobacteria</taxon>
        <taxon>Chthoniobacterales</taxon>
        <taxon>Chthoniobacteraceae</taxon>
        <taxon>Chthoniobacter</taxon>
    </lineage>
</organism>